<sequence length="105" mass="11829">MDHSWDEQEREDVADYLTQGFVFRAFGGVSMCRFCGIGNGEVELTDGSWYRPEGLAHYLTDHGVRLPQVFVGHVNSELEFLEDAGTDTDWWKAQGGSKPEVVEES</sequence>
<organism evidence="1 2">
    <name type="scientific">Kribbella ginsengisoli</name>
    <dbReference type="NCBI Taxonomy" id="363865"/>
    <lineage>
        <taxon>Bacteria</taxon>
        <taxon>Bacillati</taxon>
        <taxon>Actinomycetota</taxon>
        <taxon>Actinomycetes</taxon>
        <taxon>Propionibacteriales</taxon>
        <taxon>Kribbellaceae</taxon>
        <taxon>Kribbella</taxon>
    </lineage>
</organism>
<gene>
    <name evidence="1" type="ORF">GCM10022235_77300</name>
</gene>
<keyword evidence="2" id="KW-1185">Reference proteome</keyword>
<evidence type="ECO:0000313" key="2">
    <source>
        <dbReference type="Proteomes" id="UP001501222"/>
    </source>
</evidence>
<protein>
    <submittedName>
        <fullName evidence="1">Uncharacterized protein</fullName>
    </submittedName>
</protein>
<name>A0ABP6Z1E8_9ACTN</name>
<comment type="caution">
    <text evidence="1">The sequence shown here is derived from an EMBL/GenBank/DDBJ whole genome shotgun (WGS) entry which is preliminary data.</text>
</comment>
<evidence type="ECO:0000313" key="1">
    <source>
        <dbReference type="EMBL" id="GAA3594607.1"/>
    </source>
</evidence>
<dbReference type="EMBL" id="BAABAA010000018">
    <property type="protein sequence ID" value="GAA3594607.1"/>
    <property type="molecule type" value="Genomic_DNA"/>
</dbReference>
<reference evidence="2" key="1">
    <citation type="journal article" date="2019" name="Int. J. Syst. Evol. Microbiol.">
        <title>The Global Catalogue of Microorganisms (GCM) 10K type strain sequencing project: providing services to taxonomists for standard genome sequencing and annotation.</title>
        <authorList>
            <consortium name="The Broad Institute Genomics Platform"/>
            <consortium name="The Broad Institute Genome Sequencing Center for Infectious Disease"/>
            <person name="Wu L."/>
            <person name="Ma J."/>
        </authorList>
    </citation>
    <scope>NUCLEOTIDE SEQUENCE [LARGE SCALE GENOMIC DNA]</scope>
    <source>
        <strain evidence="2">JCM 16928</strain>
    </source>
</reference>
<accession>A0ABP6Z1E8</accession>
<dbReference type="Proteomes" id="UP001501222">
    <property type="component" value="Unassembled WGS sequence"/>
</dbReference>
<proteinExistence type="predicted"/>